<gene>
    <name evidence="1" type="ORF">T12_767</name>
</gene>
<name>A0A0V0ZWL4_9BILA</name>
<evidence type="ECO:0000313" key="2">
    <source>
        <dbReference type="Proteomes" id="UP000054783"/>
    </source>
</evidence>
<keyword evidence="2" id="KW-1185">Reference proteome</keyword>
<proteinExistence type="predicted"/>
<dbReference type="Proteomes" id="UP000054783">
    <property type="component" value="Unassembled WGS sequence"/>
</dbReference>
<organism evidence="1 2">
    <name type="scientific">Trichinella patagoniensis</name>
    <dbReference type="NCBI Taxonomy" id="990121"/>
    <lineage>
        <taxon>Eukaryota</taxon>
        <taxon>Metazoa</taxon>
        <taxon>Ecdysozoa</taxon>
        <taxon>Nematoda</taxon>
        <taxon>Enoplea</taxon>
        <taxon>Dorylaimia</taxon>
        <taxon>Trichinellida</taxon>
        <taxon>Trichinellidae</taxon>
        <taxon>Trichinella</taxon>
    </lineage>
</organism>
<evidence type="ECO:0000313" key="1">
    <source>
        <dbReference type="EMBL" id="KRY16802.1"/>
    </source>
</evidence>
<comment type="caution">
    <text evidence="1">The sequence shown here is derived from an EMBL/GenBank/DDBJ whole genome shotgun (WGS) entry which is preliminary data.</text>
</comment>
<dbReference type="EMBL" id="JYDQ01000072">
    <property type="protein sequence ID" value="KRY16802.1"/>
    <property type="molecule type" value="Genomic_DNA"/>
</dbReference>
<accession>A0A0V0ZWL4</accession>
<protein>
    <submittedName>
        <fullName evidence="1">Uncharacterized protein</fullName>
    </submittedName>
</protein>
<reference evidence="1 2" key="1">
    <citation type="submission" date="2015-01" db="EMBL/GenBank/DDBJ databases">
        <title>Evolution of Trichinella species and genotypes.</title>
        <authorList>
            <person name="Korhonen P.K."/>
            <person name="Edoardo P."/>
            <person name="Giuseppe L.R."/>
            <person name="Gasser R.B."/>
        </authorList>
    </citation>
    <scope>NUCLEOTIDE SEQUENCE [LARGE SCALE GENOMIC DNA]</scope>
    <source>
        <strain evidence="1">ISS2496</strain>
    </source>
</reference>
<sequence>MFGRSRGGPTCIFRHLKTIFVRTSQVRRRYQRRKELWKNFTTGFLHSHQQRSGLFSHYHGCQYNWNPTDLDCKATRQSVEGDHRWYQSSEQDP</sequence>
<dbReference type="AlphaFoldDB" id="A0A0V0ZWL4"/>